<evidence type="ECO:0000313" key="6">
    <source>
        <dbReference type="EMBL" id="SEK55031.1"/>
    </source>
</evidence>
<dbReference type="InterPro" id="IPR012675">
    <property type="entry name" value="Beta-grasp_dom_sf"/>
</dbReference>
<dbReference type="CDD" id="cd00754">
    <property type="entry name" value="Ubl_MoaD"/>
    <property type="match status" value="1"/>
</dbReference>
<evidence type="ECO:0000256" key="4">
    <source>
        <dbReference type="ARBA" id="ARBA00024200"/>
    </source>
</evidence>
<dbReference type="Proteomes" id="UP000198984">
    <property type="component" value="Unassembled WGS sequence"/>
</dbReference>
<comment type="similarity">
    <text evidence="4">Belongs to the MoaD family.</text>
</comment>
<accession>A0A1H7HXM6</accession>
<name>A0A1H7HXM6_9BACT</name>
<comment type="pathway">
    <text evidence="1">Cofactor biosynthesis; molybdopterin biosynthesis.</text>
</comment>
<dbReference type="STRING" id="573321.SAMN04488505_101413"/>
<dbReference type="InterPro" id="IPR044672">
    <property type="entry name" value="MOCS2A"/>
</dbReference>
<evidence type="ECO:0000313" key="7">
    <source>
        <dbReference type="Proteomes" id="UP000198984"/>
    </source>
</evidence>
<evidence type="ECO:0000256" key="3">
    <source>
        <dbReference type="ARBA" id="ARBA00023150"/>
    </source>
</evidence>
<dbReference type="EMBL" id="FOBB01000001">
    <property type="protein sequence ID" value="SEK55031.1"/>
    <property type="molecule type" value="Genomic_DNA"/>
</dbReference>
<dbReference type="Pfam" id="PF02597">
    <property type="entry name" value="ThiS"/>
    <property type="match status" value="1"/>
</dbReference>
<dbReference type="InterPro" id="IPR016155">
    <property type="entry name" value="Mopterin_synth/thiamin_S_b"/>
</dbReference>
<dbReference type="FunFam" id="3.10.20.30:FF:000010">
    <property type="entry name" value="Molybdopterin synthase sulfur carrier subunit"/>
    <property type="match status" value="1"/>
</dbReference>
<dbReference type="PANTHER" id="PTHR33359:SF1">
    <property type="entry name" value="MOLYBDOPTERIN SYNTHASE SULFUR CARRIER SUBUNIT"/>
    <property type="match status" value="1"/>
</dbReference>
<gene>
    <name evidence="6" type="ORF">SAMN04488505_101413</name>
</gene>
<keyword evidence="2" id="KW-0547">Nucleotide-binding</keyword>
<dbReference type="UniPathway" id="UPA00344"/>
<dbReference type="Gene3D" id="3.10.20.30">
    <property type="match status" value="1"/>
</dbReference>
<reference evidence="6 7" key="1">
    <citation type="submission" date="2016-10" db="EMBL/GenBank/DDBJ databases">
        <authorList>
            <person name="de Groot N.N."/>
        </authorList>
    </citation>
    <scope>NUCLEOTIDE SEQUENCE [LARGE SCALE GENOMIC DNA]</scope>
    <source>
        <strain evidence="6 7">DSM 21039</strain>
    </source>
</reference>
<dbReference type="InterPro" id="IPR003749">
    <property type="entry name" value="ThiS/MoaD-like"/>
</dbReference>
<dbReference type="GO" id="GO:0000166">
    <property type="term" value="F:nucleotide binding"/>
    <property type="evidence" value="ECO:0007669"/>
    <property type="project" value="UniProtKB-KW"/>
</dbReference>
<dbReference type="PANTHER" id="PTHR33359">
    <property type="entry name" value="MOLYBDOPTERIN SYNTHASE SULFUR CARRIER SUBUNIT"/>
    <property type="match status" value="1"/>
</dbReference>
<proteinExistence type="inferred from homology"/>
<evidence type="ECO:0000256" key="5">
    <source>
        <dbReference type="ARBA" id="ARBA00024247"/>
    </source>
</evidence>
<dbReference type="AlphaFoldDB" id="A0A1H7HXM6"/>
<dbReference type="GO" id="GO:0006777">
    <property type="term" value="P:Mo-molybdopterin cofactor biosynthetic process"/>
    <property type="evidence" value="ECO:0007669"/>
    <property type="project" value="UniProtKB-KW"/>
</dbReference>
<keyword evidence="3" id="KW-0501">Molybdenum cofactor biosynthesis</keyword>
<sequence length="77" mass="8260">MKILLFGIAKDIAGAPVIQVDAPVAKVAALKEHLYQQYPRLRELKSCMIAVNKVYATDDAALQPDDEIAVIPPVSGG</sequence>
<evidence type="ECO:0000256" key="1">
    <source>
        <dbReference type="ARBA" id="ARBA00005046"/>
    </source>
</evidence>
<dbReference type="GO" id="GO:1990133">
    <property type="term" value="C:molybdopterin adenylyltransferase complex"/>
    <property type="evidence" value="ECO:0007669"/>
    <property type="project" value="TreeGrafter"/>
</dbReference>
<dbReference type="SUPFAM" id="SSF54285">
    <property type="entry name" value="MoaD/ThiS"/>
    <property type="match status" value="1"/>
</dbReference>
<organism evidence="6 7">
    <name type="scientific">Chitinophaga rupis</name>
    <dbReference type="NCBI Taxonomy" id="573321"/>
    <lineage>
        <taxon>Bacteria</taxon>
        <taxon>Pseudomonadati</taxon>
        <taxon>Bacteroidota</taxon>
        <taxon>Chitinophagia</taxon>
        <taxon>Chitinophagales</taxon>
        <taxon>Chitinophagaceae</taxon>
        <taxon>Chitinophaga</taxon>
    </lineage>
</organism>
<keyword evidence="7" id="KW-1185">Reference proteome</keyword>
<dbReference type="NCBIfam" id="TIGR01682">
    <property type="entry name" value="moaD"/>
    <property type="match status" value="1"/>
</dbReference>
<dbReference type="OrthoDB" id="598356at2"/>
<dbReference type="RefSeq" id="WP_089906481.1">
    <property type="nucleotide sequence ID" value="NZ_FOBB01000001.1"/>
</dbReference>
<protein>
    <recommendedName>
        <fullName evidence="5">Molybdopterin synthase sulfur carrier subunit</fullName>
    </recommendedName>
</protein>
<evidence type="ECO:0000256" key="2">
    <source>
        <dbReference type="ARBA" id="ARBA00022741"/>
    </source>
</evidence>